<dbReference type="InterPro" id="IPR000504">
    <property type="entry name" value="RRM_dom"/>
</dbReference>
<dbReference type="SMART" id="SM00360">
    <property type="entry name" value="RRM"/>
    <property type="match status" value="4"/>
</dbReference>
<evidence type="ECO:0000256" key="1">
    <source>
        <dbReference type="ARBA" id="ARBA00010254"/>
    </source>
</evidence>
<dbReference type="GO" id="GO:0006412">
    <property type="term" value="P:translation"/>
    <property type="evidence" value="ECO:0007669"/>
    <property type="project" value="InterPro"/>
</dbReference>
<dbReference type="InterPro" id="IPR000266">
    <property type="entry name" value="Ribosomal_uS17"/>
</dbReference>
<keyword evidence="10" id="KW-1185">Reference proteome</keyword>
<evidence type="ECO:0000256" key="2">
    <source>
        <dbReference type="ARBA" id="ARBA00022730"/>
    </source>
</evidence>
<dbReference type="EMBL" id="KL662081">
    <property type="protein sequence ID" value="KFM22793.1"/>
    <property type="molecule type" value="Genomic_DNA"/>
</dbReference>
<sequence>MSLDIDDPPNSRLFVVAGRATSAEFLRDVFEQFGVVSFVKYLRDKGVAYVKYDRASSAALAIENLHEVTLNDGRGPRLKVILAESPHMRSMYMGTAVPRACEDASLDPDNSPRRSRLFLVVPKSADGSAIEAAMSAFPDLQYCKTDLVASKGIVFVKYARSSSAAAAMEAVQASGQVAGYRVKIMLAEPKAAGLVGLDSVTLGGGGAGFLSPMTPSLSASSSASQLSRQRLFVVLHKSVGDETLACLFRSFPGMEYCDLKKDRATGRSKGYAYVKYATHESAAAAQARLNGAEFPPGSGCRMKVMFAEPALHRARSGSADSCADAGTPFNLAGLAGGGGAVGVEELRYLSTPGGGQLGARGERDGERYMGRSQGVGERYATQAPGDRFAAQAPGDRFSAQAPGDRFSAQTPGVDHFATQTPGVDHFATQTPGVDHYGAQTPGVDRYAAQTQGAALGSPLSCESGVLPRRRASPLHSPLLSSSTPDLLSAADHLAGLCLDGGGLEGLKGYTTPGGALGALSPGTTLSGSLTHVFSRCGPVDAVRVLPDVRLAMVKFRDAESAARAVATLHGTEVLGEVLAVCASPPSQMSISMATSLGSRVQLAGVFGTRRPQPVLQRGPGLQVQAAQRLMGKVVSIASNKTAVVAVESWSIHPVYKKRIRTTKRYPAHDEADQARVGDVVELAPSRPLSARKRFIVDKILNRED</sequence>
<dbReference type="GO" id="GO:0005840">
    <property type="term" value="C:ribosome"/>
    <property type="evidence" value="ECO:0007669"/>
    <property type="project" value="UniProtKB-KW"/>
</dbReference>
<gene>
    <name evidence="9" type="ORF">F751_2984</name>
</gene>
<dbReference type="SUPFAM" id="SSF54928">
    <property type="entry name" value="RNA-binding domain, RBD"/>
    <property type="match status" value="3"/>
</dbReference>
<feature type="domain" description="RRM" evidence="8">
    <location>
        <begin position="229"/>
        <end position="309"/>
    </location>
</feature>
<dbReference type="InterPro" id="IPR012677">
    <property type="entry name" value="Nucleotide-bd_a/b_plait_sf"/>
</dbReference>
<dbReference type="InterPro" id="IPR034207">
    <property type="entry name" value="RBM45_RRM3"/>
</dbReference>
<dbReference type="PROSITE" id="PS50102">
    <property type="entry name" value="RRM"/>
    <property type="match status" value="3"/>
</dbReference>
<dbReference type="GeneID" id="23614375"/>
<protein>
    <recommendedName>
        <fullName evidence="6">Small ribosomal subunit protein uS17c</fullName>
    </recommendedName>
</protein>
<organism evidence="9 10">
    <name type="scientific">Auxenochlorella protothecoides</name>
    <name type="common">Green microalga</name>
    <name type="synonym">Chlorella protothecoides</name>
    <dbReference type="NCBI Taxonomy" id="3075"/>
    <lineage>
        <taxon>Eukaryota</taxon>
        <taxon>Viridiplantae</taxon>
        <taxon>Chlorophyta</taxon>
        <taxon>core chlorophytes</taxon>
        <taxon>Trebouxiophyceae</taxon>
        <taxon>Chlorellales</taxon>
        <taxon>Chlorellaceae</taxon>
        <taxon>Auxenochlorella</taxon>
    </lineage>
</organism>
<evidence type="ECO:0000256" key="7">
    <source>
        <dbReference type="PROSITE-ProRule" id="PRU00176"/>
    </source>
</evidence>
<evidence type="ECO:0000256" key="5">
    <source>
        <dbReference type="ARBA" id="ARBA00023274"/>
    </source>
</evidence>
<proteinExistence type="inferred from homology"/>
<dbReference type="InterPro" id="IPR052462">
    <property type="entry name" value="SLIRP/GR-RBP-like"/>
</dbReference>
<dbReference type="InterPro" id="IPR035979">
    <property type="entry name" value="RBD_domain_sf"/>
</dbReference>
<comment type="similarity">
    <text evidence="1">Belongs to the universal ribosomal protein uS17 family.</text>
</comment>
<dbReference type="KEGG" id="apro:F751_2984"/>
<dbReference type="GO" id="GO:1990904">
    <property type="term" value="C:ribonucleoprotein complex"/>
    <property type="evidence" value="ECO:0007669"/>
    <property type="project" value="UniProtKB-KW"/>
</dbReference>
<keyword evidence="3 7" id="KW-0694">RNA-binding</keyword>
<dbReference type="Gene3D" id="2.40.50.140">
    <property type="entry name" value="Nucleic acid-binding proteins"/>
    <property type="match status" value="1"/>
</dbReference>
<dbReference type="Pfam" id="PF00366">
    <property type="entry name" value="Ribosomal_S17"/>
    <property type="match status" value="1"/>
</dbReference>
<dbReference type="CDD" id="cd12368">
    <property type="entry name" value="RRM3_RBM45"/>
    <property type="match status" value="1"/>
</dbReference>
<dbReference type="NCBIfam" id="NF004123">
    <property type="entry name" value="PRK05610.1"/>
    <property type="match status" value="1"/>
</dbReference>
<accession>A0A087SAN9</accession>
<keyword evidence="5" id="KW-0687">Ribonucleoprotein</keyword>
<dbReference type="Pfam" id="PF00076">
    <property type="entry name" value="RRM_1"/>
    <property type="match status" value="3"/>
</dbReference>
<evidence type="ECO:0000259" key="8">
    <source>
        <dbReference type="PROSITE" id="PS50102"/>
    </source>
</evidence>
<name>A0A087SAN9_AUXPR</name>
<dbReference type="RefSeq" id="XP_011395658.1">
    <property type="nucleotide sequence ID" value="XM_011397356.1"/>
</dbReference>
<dbReference type="Gene3D" id="3.30.70.330">
    <property type="match status" value="4"/>
</dbReference>
<dbReference type="HAMAP" id="MF_01345_B">
    <property type="entry name" value="Ribosomal_uS17_B"/>
    <property type="match status" value="1"/>
</dbReference>
<evidence type="ECO:0000256" key="6">
    <source>
        <dbReference type="ARBA" id="ARBA00035251"/>
    </source>
</evidence>
<dbReference type="InterPro" id="IPR012340">
    <property type="entry name" value="NA-bd_OB-fold"/>
</dbReference>
<keyword evidence="2" id="KW-0699">rRNA-binding</keyword>
<keyword evidence="4" id="KW-0689">Ribosomal protein</keyword>
<feature type="domain" description="RRM" evidence="8">
    <location>
        <begin position="11"/>
        <end position="85"/>
    </location>
</feature>
<dbReference type="OrthoDB" id="439808at2759"/>
<dbReference type="SUPFAM" id="SSF50249">
    <property type="entry name" value="Nucleic acid-binding proteins"/>
    <property type="match status" value="1"/>
</dbReference>
<dbReference type="Proteomes" id="UP000028924">
    <property type="component" value="Unassembled WGS sequence"/>
</dbReference>
<evidence type="ECO:0000256" key="4">
    <source>
        <dbReference type="ARBA" id="ARBA00022980"/>
    </source>
</evidence>
<dbReference type="eggNOG" id="KOG1740">
    <property type="taxonomic scope" value="Eukaryota"/>
</dbReference>
<reference evidence="9 10" key="1">
    <citation type="journal article" date="2014" name="BMC Genomics">
        <title>Oil accumulation mechanisms of the oleaginous microalga Chlorella protothecoides revealed through its genome, transcriptomes, and proteomes.</title>
        <authorList>
            <person name="Gao C."/>
            <person name="Wang Y."/>
            <person name="Shen Y."/>
            <person name="Yan D."/>
            <person name="He X."/>
            <person name="Dai J."/>
            <person name="Wu Q."/>
        </authorList>
    </citation>
    <scope>NUCLEOTIDE SEQUENCE [LARGE SCALE GENOMIC DNA]</scope>
    <source>
        <strain evidence="9 10">0710</strain>
    </source>
</reference>
<evidence type="ECO:0000313" key="9">
    <source>
        <dbReference type="EMBL" id="KFM22793.1"/>
    </source>
</evidence>
<evidence type="ECO:0000256" key="3">
    <source>
        <dbReference type="ARBA" id="ARBA00022884"/>
    </source>
</evidence>
<feature type="domain" description="RRM" evidence="8">
    <location>
        <begin position="516"/>
        <end position="585"/>
    </location>
</feature>
<dbReference type="CDD" id="cd00364">
    <property type="entry name" value="Ribosomal_uS17"/>
    <property type="match status" value="1"/>
</dbReference>
<dbReference type="PANTHER" id="PTHR48027">
    <property type="entry name" value="HETEROGENEOUS NUCLEAR RIBONUCLEOPROTEIN 87F-RELATED"/>
    <property type="match status" value="1"/>
</dbReference>
<dbReference type="AlphaFoldDB" id="A0A087SAN9"/>
<dbReference type="InterPro" id="IPR019984">
    <property type="entry name" value="Ribosomal_uS17_bact/chlr"/>
</dbReference>
<evidence type="ECO:0000313" key="10">
    <source>
        <dbReference type="Proteomes" id="UP000028924"/>
    </source>
</evidence>
<dbReference type="STRING" id="3075.A0A087SAN9"/>
<dbReference type="GO" id="GO:0003735">
    <property type="term" value="F:structural constituent of ribosome"/>
    <property type="evidence" value="ECO:0007669"/>
    <property type="project" value="InterPro"/>
</dbReference>
<dbReference type="CDD" id="cd00590">
    <property type="entry name" value="RRM_SF"/>
    <property type="match status" value="1"/>
</dbReference>
<dbReference type="GO" id="GO:0019843">
    <property type="term" value="F:rRNA binding"/>
    <property type="evidence" value="ECO:0007669"/>
    <property type="project" value="UniProtKB-KW"/>
</dbReference>
<dbReference type="PRINTS" id="PR00973">
    <property type="entry name" value="RIBOSOMALS17"/>
</dbReference>